<sequence>MVVMRWEAQRLDLDEATTLPGMPSIRGLLRSVQVPEFPGLTFHEVRSRSALNKVPGDSAMPFPYTINPYRGCSHSCVYCLAGDTLVLMADGRQKPISELRVGDRMVGTERRGTYRHYVTTDVLAHWSTVKPAYRVSLADGTELTASGDHRFLTGRGWKHVTGAMAGWDRRPHLTTNDALLGFGRATSPVAPCRQYRRGYLTGVVRGDGNLEVYRYQRAGRAHGDVHRFRLALADVDGLTRTQAYLAVEGIPTDQFEFSAATGDRRAMTAIRTSASATVARIGELVEWPIEPTRAWQRGFLAGIFDAEGSRSKGVLRISNSDDEILARTQDALAAYGFDAVLEDRGLENRVRNVRLKGGLREHMRFVHLTDPAIRRKCTVEDIAVKSDADLRVVAVEALGLDMPMYDITTGTGDFVANGVISHNCFARKTHEWLEFDSGHDFDTQVVVKTNLAEVLRRELARPTWTREHVALGTNTDPYQRAEGRYKLMPGVIDALAGSGTPFSVLTKGTLLRRDAPRLVEAARQVPLGLGVSMAIWDDDLHQALEPGVPTPRARLDLVRALADAGLPCGVFLAPVLPGLTDDEGSLDAALGAIAAAGATGVTVIPLHLRPGAREWFMAWLRTAHPELVPRYERMYARRAYVSAEYRTWLAQRVAPLLARHGLDRQSGGAARGADGPLVAGVPGDEEVGFPAGSLPTGGMPGVRPKAEQGPVLPAAEEVPGPGEQLSLL</sequence>
<dbReference type="CDD" id="cd00081">
    <property type="entry name" value="Hint"/>
    <property type="match status" value="1"/>
</dbReference>
<dbReference type="InterPro" id="IPR003586">
    <property type="entry name" value="Hint_dom_C"/>
</dbReference>
<dbReference type="GO" id="GO:0051536">
    <property type="term" value="F:iron-sulfur cluster binding"/>
    <property type="evidence" value="ECO:0007669"/>
    <property type="project" value="UniProtKB-KW"/>
</dbReference>
<keyword evidence="2" id="KW-0068">Autocatalytic cleavage</keyword>
<dbReference type="STRING" id="1550231.SAMN05660662_0278"/>
<dbReference type="Gene3D" id="2.170.16.10">
    <property type="entry name" value="Hedgehog/Intein (Hint) domain"/>
    <property type="match status" value="1"/>
</dbReference>
<dbReference type="InterPro" id="IPR027434">
    <property type="entry name" value="Homing_endonucl"/>
</dbReference>
<evidence type="ECO:0000256" key="2">
    <source>
        <dbReference type="ARBA" id="ARBA00022813"/>
    </source>
</evidence>
<organism evidence="8 9">
    <name type="scientific">Blastococcus aurantiacus</name>
    <dbReference type="NCBI Taxonomy" id="1550231"/>
    <lineage>
        <taxon>Bacteria</taxon>
        <taxon>Bacillati</taxon>
        <taxon>Actinomycetota</taxon>
        <taxon>Actinomycetes</taxon>
        <taxon>Geodermatophilales</taxon>
        <taxon>Geodermatophilaceae</taxon>
        <taxon>Blastococcus</taxon>
    </lineage>
</organism>
<dbReference type="SMART" id="SM00305">
    <property type="entry name" value="HintC"/>
    <property type="match status" value="1"/>
</dbReference>
<dbReference type="InterPro" id="IPR036844">
    <property type="entry name" value="Hint_dom_sf"/>
</dbReference>
<evidence type="ECO:0000259" key="7">
    <source>
        <dbReference type="PROSITE" id="PS50819"/>
    </source>
</evidence>
<dbReference type="SUPFAM" id="SSF51294">
    <property type="entry name" value="Hedgehog/intein (Hint) domain"/>
    <property type="match status" value="1"/>
</dbReference>
<dbReference type="InterPro" id="IPR006142">
    <property type="entry name" value="INTEIN"/>
</dbReference>
<dbReference type="GO" id="GO:0004519">
    <property type="term" value="F:endonuclease activity"/>
    <property type="evidence" value="ECO:0007669"/>
    <property type="project" value="InterPro"/>
</dbReference>
<dbReference type="AlphaFoldDB" id="A0A1G7RDV5"/>
<dbReference type="SUPFAM" id="SSF55608">
    <property type="entry name" value="Homing endonucleases"/>
    <property type="match status" value="1"/>
</dbReference>
<protein>
    <submittedName>
        <fullName evidence="8">Intein C-terminal splicing region/intein N-terminal splicing region</fullName>
    </submittedName>
</protein>
<dbReference type="NCBIfam" id="NF038135">
    <property type="entry name" value="rSAM_Rv2578c"/>
    <property type="match status" value="1"/>
</dbReference>
<evidence type="ECO:0000313" key="8">
    <source>
        <dbReference type="EMBL" id="SDG08814.1"/>
    </source>
</evidence>
<dbReference type="InterPro" id="IPR040086">
    <property type="entry name" value="MJ0683-like"/>
</dbReference>
<dbReference type="InterPro" id="IPR007197">
    <property type="entry name" value="rSAM"/>
</dbReference>
<dbReference type="InterPro" id="IPR006141">
    <property type="entry name" value="Intein_N"/>
</dbReference>
<dbReference type="InterPro" id="IPR004860">
    <property type="entry name" value="LAGLIDADG_dom"/>
</dbReference>
<dbReference type="InterPro" id="IPR003587">
    <property type="entry name" value="Hint_dom_N"/>
</dbReference>
<dbReference type="CDD" id="cd01335">
    <property type="entry name" value="Radical_SAM"/>
    <property type="match status" value="1"/>
</dbReference>
<proteinExistence type="predicted"/>
<dbReference type="NCBIfam" id="TIGR01443">
    <property type="entry name" value="intein_Cterm"/>
    <property type="match status" value="1"/>
</dbReference>
<feature type="region of interest" description="Disordered" evidence="6">
    <location>
        <begin position="664"/>
        <end position="728"/>
    </location>
</feature>
<dbReference type="NCBIfam" id="NF038136">
    <property type="entry name" value="rSAM_Rv_intein"/>
    <property type="match status" value="1"/>
</dbReference>
<name>A0A1G7RDV5_9ACTN</name>
<keyword evidence="9" id="KW-1185">Reference proteome</keyword>
<dbReference type="PROSITE" id="PS50818">
    <property type="entry name" value="INTEIN_C_TER"/>
    <property type="match status" value="1"/>
</dbReference>
<dbReference type="Pfam" id="PF04055">
    <property type="entry name" value="Radical_SAM"/>
    <property type="match status" value="1"/>
</dbReference>
<dbReference type="PANTHER" id="PTHR43432:SF3">
    <property type="entry name" value="SLR0285 PROTEIN"/>
    <property type="match status" value="1"/>
</dbReference>
<dbReference type="PRINTS" id="PR00379">
    <property type="entry name" value="INTEIN"/>
</dbReference>
<dbReference type="NCBIfam" id="TIGR01445">
    <property type="entry name" value="intein_Nterm"/>
    <property type="match status" value="1"/>
</dbReference>
<evidence type="ECO:0000256" key="3">
    <source>
        <dbReference type="ARBA" id="ARBA00023000"/>
    </source>
</evidence>
<keyword evidence="3" id="KW-0651">Protein splicing</keyword>
<dbReference type="InterPro" id="IPR004042">
    <property type="entry name" value="Intein_endonuc_central"/>
</dbReference>
<accession>A0A1G7RDV5</accession>
<dbReference type="Gene3D" id="3.80.30.30">
    <property type="match status" value="1"/>
</dbReference>
<feature type="domain" description="DOD-type homing endonuclease" evidence="7">
    <location>
        <begin position="200"/>
        <end position="337"/>
    </location>
</feature>
<dbReference type="Proteomes" id="UP000199406">
    <property type="component" value="Unassembled WGS sequence"/>
</dbReference>
<evidence type="ECO:0000256" key="6">
    <source>
        <dbReference type="SAM" id="MobiDB-lite"/>
    </source>
</evidence>
<dbReference type="Pfam" id="PF14528">
    <property type="entry name" value="LAGLIDADG_3"/>
    <property type="match status" value="1"/>
</dbReference>
<keyword evidence="5" id="KW-0411">Iron-sulfur</keyword>
<dbReference type="PROSITE" id="PS50817">
    <property type="entry name" value="INTEIN_N_TER"/>
    <property type="match status" value="1"/>
</dbReference>
<reference evidence="9" key="1">
    <citation type="submission" date="2016-10" db="EMBL/GenBank/DDBJ databases">
        <authorList>
            <person name="Varghese N."/>
            <person name="Submissions S."/>
        </authorList>
    </citation>
    <scope>NUCLEOTIDE SEQUENCE [LARGE SCALE GENOMIC DNA]</scope>
    <source>
        <strain evidence="9">DSM 44268</strain>
    </source>
</reference>
<dbReference type="EMBL" id="FNBT01000011">
    <property type="protein sequence ID" value="SDG08814.1"/>
    <property type="molecule type" value="Genomic_DNA"/>
</dbReference>
<dbReference type="SUPFAM" id="SSF102114">
    <property type="entry name" value="Radical SAM enzymes"/>
    <property type="match status" value="1"/>
</dbReference>
<dbReference type="InterPro" id="IPR030934">
    <property type="entry name" value="Intein_C"/>
</dbReference>
<evidence type="ECO:0000256" key="4">
    <source>
        <dbReference type="ARBA" id="ARBA00023004"/>
    </source>
</evidence>
<gene>
    <name evidence="8" type="ORF">SAMN05660662_0278</name>
</gene>
<dbReference type="PROSITE" id="PS50819">
    <property type="entry name" value="INTEIN_ENDONUCLEASE"/>
    <property type="match status" value="1"/>
</dbReference>
<evidence type="ECO:0000256" key="1">
    <source>
        <dbReference type="ARBA" id="ARBA00022723"/>
    </source>
</evidence>
<dbReference type="InterPro" id="IPR058240">
    <property type="entry name" value="rSAM_sf"/>
</dbReference>
<keyword evidence="1" id="KW-0479">Metal-binding</keyword>
<evidence type="ECO:0000256" key="5">
    <source>
        <dbReference type="ARBA" id="ARBA00023014"/>
    </source>
</evidence>
<dbReference type="GO" id="GO:0016539">
    <property type="term" value="P:intein-mediated protein splicing"/>
    <property type="evidence" value="ECO:0007669"/>
    <property type="project" value="InterPro"/>
</dbReference>
<evidence type="ECO:0000313" key="9">
    <source>
        <dbReference type="Proteomes" id="UP000199406"/>
    </source>
</evidence>
<dbReference type="SMART" id="SM00306">
    <property type="entry name" value="HintN"/>
    <property type="match status" value="1"/>
</dbReference>
<dbReference type="GO" id="GO:0046872">
    <property type="term" value="F:metal ion binding"/>
    <property type="evidence" value="ECO:0007669"/>
    <property type="project" value="UniProtKB-KW"/>
</dbReference>
<dbReference type="PANTHER" id="PTHR43432">
    <property type="entry name" value="SLR0285 PROTEIN"/>
    <property type="match status" value="1"/>
</dbReference>
<keyword evidence="4" id="KW-0408">Iron</keyword>